<dbReference type="PANTHER" id="PTHR43317">
    <property type="entry name" value="THERMOSPERMINE SYNTHASE ACAULIS5"/>
    <property type="match status" value="1"/>
</dbReference>
<dbReference type="Gene3D" id="3.40.50.150">
    <property type="entry name" value="Vaccinia Virus protein VP39"/>
    <property type="match status" value="1"/>
</dbReference>
<sequence>MNSISHGFSFNFRQIQPLDSQGGGIQNRRLSFSLNPPNLQMSRQNRIPPNPRRLRVSTVRAQQTYHLSNAQNNATQDDGIPVDLVQVLVKFKSRYNYIRVLEVSRKADHPFAGSRLLLLDSPGNIHSISFLFKLFTNTYFDVFATFPAILPPGPLGILGFGAGSAARLILELYQQVEIHGWELDRSVISVAREYFGLSKLEKQNPDKLFIYVGDALKASHRDGFSGILVDLFSKGCLVPELQEPRTWEKLKRSLRKGGRIMVNVGGSCVEAEDRRRDGRLIMEESLKAMHQVFPGQLLVLNLGNRKEDSSIALTGELPDLSEWKQKLPKSLKFYVDINDLRAVGNERLLVLNQELTLEMTIHQAKVSPELQKRGHGNSTSVTERCSHTSVLLAFSISFCLLDCMDASVINGIS</sequence>
<proteinExistence type="predicted"/>
<dbReference type="EMBL" id="JAMYWD010000004">
    <property type="protein sequence ID" value="KAJ4973296.1"/>
    <property type="molecule type" value="Genomic_DNA"/>
</dbReference>
<dbReference type="Proteomes" id="UP001141806">
    <property type="component" value="Unassembled WGS sequence"/>
</dbReference>
<comment type="caution">
    <text evidence="2">The sequence shown here is derived from an EMBL/GenBank/DDBJ whole genome shotgun (WGS) entry which is preliminary data.</text>
</comment>
<dbReference type="InterPro" id="IPR029063">
    <property type="entry name" value="SAM-dependent_MTases_sf"/>
</dbReference>
<accession>A0A9Q0KN93</accession>
<evidence type="ECO:0000313" key="3">
    <source>
        <dbReference type="Proteomes" id="UP001141806"/>
    </source>
</evidence>
<protein>
    <submittedName>
        <fullName evidence="2">Uncharacterized protein</fullName>
    </submittedName>
</protein>
<gene>
    <name evidence="2" type="ORF">NE237_006470</name>
</gene>
<organism evidence="2 3">
    <name type="scientific">Protea cynaroides</name>
    <dbReference type="NCBI Taxonomy" id="273540"/>
    <lineage>
        <taxon>Eukaryota</taxon>
        <taxon>Viridiplantae</taxon>
        <taxon>Streptophyta</taxon>
        <taxon>Embryophyta</taxon>
        <taxon>Tracheophyta</taxon>
        <taxon>Spermatophyta</taxon>
        <taxon>Magnoliopsida</taxon>
        <taxon>Proteales</taxon>
        <taxon>Proteaceae</taxon>
        <taxon>Protea</taxon>
    </lineage>
</organism>
<keyword evidence="3" id="KW-1185">Reference proteome</keyword>
<dbReference type="PANTHER" id="PTHR43317:SF1">
    <property type="entry name" value="THERMOSPERMINE SYNTHASE ACAULIS5"/>
    <property type="match status" value="1"/>
</dbReference>
<dbReference type="SUPFAM" id="SSF53335">
    <property type="entry name" value="S-adenosyl-L-methionine-dependent methyltransferases"/>
    <property type="match status" value="1"/>
</dbReference>
<reference evidence="2" key="1">
    <citation type="journal article" date="2023" name="Plant J.">
        <title>The genome of the king protea, Protea cynaroides.</title>
        <authorList>
            <person name="Chang J."/>
            <person name="Duong T.A."/>
            <person name="Schoeman C."/>
            <person name="Ma X."/>
            <person name="Roodt D."/>
            <person name="Barker N."/>
            <person name="Li Z."/>
            <person name="Van de Peer Y."/>
            <person name="Mizrachi E."/>
        </authorList>
    </citation>
    <scope>NUCLEOTIDE SEQUENCE</scope>
    <source>
        <tissue evidence="2">Young leaves</tissue>
    </source>
</reference>
<dbReference type="GO" id="GO:0010487">
    <property type="term" value="F:thermospermine synthase activity"/>
    <property type="evidence" value="ECO:0007669"/>
    <property type="project" value="TreeGrafter"/>
</dbReference>
<evidence type="ECO:0000313" key="2">
    <source>
        <dbReference type="EMBL" id="KAJ4973296.1"/>
    </source>
</evidence>
<keyword evidence="1" id="KW-0620">Polyamine biosynthesis</keyword>
<dbReference type="CDD" id="cd02440">
    <property type="entry name" value="AdoMet_MTases"/>
    <property type="match status" value="1"/>
</dbReference>
<name>A0A9Q0KN93_9MAGN</name>
<evidence type="ECO:0000256" key="1">
    <source>
        <dbReference type="ARBA" id="ARBA00023115"/>
    </source>
</evidence>
<dbReference type="FunFam" id="3.40.50.150:FF:000299">
    <property type="entry name" value="S-adenosyl-L-methionine-dependent methyltransferases superfamily protein"/>
    <property type="match status" value="1"/>
</dbReference>
<dbReference type="AlphaFoldDB" id="A0A9Q0KN93"/>
<dbReference type="OrthoDB" id="2016285at2759"/>
<dbReference type="GO" id="GO:0006596">
    <property type="term" value="P:polyamine biosynthetic process"/>
    <property type="evidence" value="ECO:0007669"/>
    <property type="project" value="UniProtKB-KW"/>
</dbReference>